<dbReference type="OrthoDB" id="2896006at2759"/>
<proteinExistence type="predicted"/>
<keyword evidence="1" id="KW-0472">Membrane</keyword>
<dbReference type="EMBL" id="KZ821683">
    <property type="protein sequence ID" value="PYH84668.1"/>
    <property type="molecule type" value="Genomic_DNA"/>
</dbReference>
<dbReference type="STRING" id="1448315.A0A319D9K7"/>
<keyword evidence="1" id="KW-1133">Transmembrane helix</keyword>
<sequence>MSSVTHALTRYATASISARLQARQDTGFSQSIPLFIFLFTFIAFSFALIWVDYTCNHVILTLAAIEDPSPDPYIRLQSPNNNDPELADAITLNPKPITSGIRSAIKLLRARGGERRGLISPCLHGFRLYLPFYLLDRGVGFFLNPLFYSGPARLTLASFAVEFLARMCLATLQMGWVHVIVADKAPRARYRRWGRLGHWRRIAPAAAVQNALVCVSYTMYLVAMPTAAWALVNVAGVAHGHLTVGASLRFLVVVLLPPVFSLVSTLPARVVFVRVAASMLPAEDVPVVPFDRRLGGKLRSEVGGGSGGDRLGVRDAWTTCPWSVWVRCFQITFKALGLEVVVVVVGVLVLVGEALLIQLAGPGF</sequence>
<dbReference type="AlphaFoldDB" id="A0A319D9K7"/>
<dbReference type="Proteomes" id="UP000248340">
    <property type="component" value="Unassembled WGS sequence"/>
</dbReference>
<name>A0A319D9K7_9EURO</name>
<accession>A0A319D9K7</accession>
<dbReference type="RefSeq" id="XP_025494868.1">
    <property type="nucleotide sequence ID" value="XM_025637857.1"/>
</dbReference>
<reference evidence="2 3" key="1">
    <citation type="submission" date="2016-12" db="EMBL/GenBank/DDBJ databases">
        <title>The genomes of Aspergillus section Nigri reveals drivers in fungal speciation.</title>
        <authorList>
            <consortium name="DOE Joint Genome Institute"/>
            <person name="Vesth T.C."/>
            <person name="Nybo J."/>
            <person name="Theobald S."/>
            <person name="Brandl J."/>
            <person name="Frisvad J.C."/>
            <person name="Nielsen K.F."/>
            <person name="Lyhne E.K."/>
            <person name="Kogle M.E."/>
            <person name="Kuo A."/>
            <person name="Riley R."/>
            <person name="Clum A."/>
            <person name="Nolan M."/>
            <person name="Lipzen A."/>
            <person name="Salamov A."/>
            <person name="Henrissat B."/>
            <person name="Wiebenga A."/>
            <person name="De Vries R.P."/>
            <person name="Grigoriev I.V."/>
            <person name="Mortensen U.H."/>
            <person name="Andersen M.R."/>
            <person name="Baker S.E."/>
        </authorList>
    </citation>
    <scope>NUCLEOTIDE SEQUENCE [LARGE SCALE GENOMIC DNA]</scope>
    <source>
        <strain evidence="2 3">CBS 121591</strain>
    </source>
</reference>
<evidence type="ECO:0000313" key="3">
    <source>
        <dbReference type="Proteomes" id="UP000248340"/>
    </source>
</evidence>
<evidence type="ECO:0000313" key="2">
    <source>
        <dbReference type="EMBL" id="PYH84668.1"/>
    </source>
</evidence>
<gene>
    <name evidence="2" type="ORF">BO82DRAFT_381448</name>
</gene>
<dbReference type="VEuPathDB" id="FungiDB:BO82DRAFT_381448"/>
<keyword evidence="3" id="KW-1185">Reference proteome</keyword>
<feature type="transmembrane region" description="Helical" evidence="1">
    <location>
        <begin position="32"/>
        <end position="51"/>
    </location>
</feature>
<organism evidence="2 3">
    <name type="scientific">Aspergillus uvarum CBS 121591</name>
    <dbReference type="NCBI Taxonomy" id="1448315"/>
    <lineage>
        <taxon>Eukaryota</taxon>
        <taxon>Fungi</taxon>
        <taxon>Dikarya</taxon>
        <taxon>Ascomycota</taxon>
        <taxon>Pezizomycotina</taxon>
        <taxon>Eurotiomycetes</taxon>
        <taxon>Eurotiomycetidae</taxon>
        <taxon>Eurotiales</taxon>
        <taxon>Aspergillaceae</taxon>
        <taxon>Aspergillus</taxon>
        <taxon>Aspergillus subgen. Circumdati</taxon>
    </lineage>
</organism>
<keyword evidence="1" id="KW-0812">Transmembrane</keyword>
<feature type="transmembrane region" description="Helical" evidence="1">
    <location>
        <begin position="155"/>
        <end position="181"/>
    </location>
</feature>
<feature type="transmembrane region" description="Helical" evidence="1">
    <location>
        <begin position="202"/>
        <end position="230"/>
    </location>
</feature>
<protein>
    <submittedName>
        <fullName evidence="2">Uncharacterized protein</fullName>
    </submittedName>
</protein>
<dbReference type="GeneID" id="37140599"/>
<feature type="transmembrane region" description="Helical" evidence="1">
    <location>
        <begin position="250"/>
        <end position="272"/>
    </location>
</feature>
<evidence type="ECO:0000256" key="1">
    <source>
        <dbReference type="SAM" id="Phobius"/>
    </source>
</evidence>
<feature type="transmembrane region" description="Helical" evidence="1">
    <location>
        <begin position="336"/>
        <end position="360"/>
    </location>
</feature>